<evidence type="ECO:0000313" key="2">
    <source>
        <dbReference type="EMBL" id="SIO52836.1"/>
    </source>
</evidence>
<name>A0A1N6K941_9BACT</name>
<dbReference type="STRING" id="536979.SAMN04488055_5304"/>
<feature type="signal peptide" evidence="1">
    <location>
        <begin position="1"/>
        <end position="21"/>
    </location>
</feature>
<dbReference type="OrthoDB" id="725917at2"/>
<evidence type="ECO:0000256" key="1">
    <source>
        <dbReference type="SAM" id="SignalP"/>
    </source>
</evidence>
<sequence length="492" mass="54530">MKKLLYIGILSATLISAPACKDFGDLNVSPNSATGPVTSALLTNSLAYFGSGRSMTVTYAFDVRFLNEGAMYAQYTSQTQYPDESQYSVTARGWSQFYAGPLEDLTNIIKYNTDADKKGLATVTSGGSNNNQIAIARILRVYYFALLTDQWGDIPYTEALSETPTPKYDTQKDIYTDLFKELKEAMAQFDNGAAVKGDILFSGDAAQWKRFANTFRMIMALRLSKRNTDMGNLPKTEFAAALADPAGIIDANSKNVIMKWPGSSFKNPWFQMYDGRSDYAISNTLADTLGAYNDPRVNVFADPLTGGVIKPVPYGLTRQLLIEWSALNPVYSKVGRNITGQTSPDYVITAAQVLLSRAEAATLGWTAENAGQLYNDAIKASWEQWGVFTQAAYDAYIANPKTSWAAGETPRKLGTQKWIALYPNGWEGWAEWRRSGFPALKPTIYAVNSSKQIPRRYAYPVNEATLNEPAYKEAVARQGADTHDTRVWWDKQ</sequence>
<organism evidence="2 3">
    <name type="scientific">Chitinophaga niabensis</name>
    <dbReference type="NCBI Taxonomy" id="536979"/>
    <lineage>
        <taxon>Bacteria</taxon>
        <taxon>Pseudomonadati</taxon>
        <taxon>Bacteroidota</taxon>
        <taxon>Chitinophagia</taxon>
        <taxon>Chitinophagales</taxon>
        <taxon>Chitinophagaceae</taxon>
        <taxon>Chitinophaga</taxon>
    </lineage>
</organism>
<accession>A0A1N6K941</accession>
<dbReference type="Pfam" id="PF12771">
    <property type="entry name" value="SusD-like_2"/>
    <property type="match status" value="1"/>
</dbReference>
<proteinExistence type="predicted"/>
<dbReference type="SUPFAM" id="SSF48452">
    <property type="entry name" value="TPR-like"/>
    <property type="match status" value="1"/>
</dbReference>
<gene>
    <name evidence="2" type="ORF">SAMN04488055_5304</name>
</gene>
<keyword evidence="2" id="KW-0449">Lipoprotein</keyword>
<evidence type="ECO:0000313" key="3">
    <source>
        <dbReference type="Proteomes" id="UP000185003"/>
    </source>
</evidence>
<dbReference type="InterPro" id="IPR041662">
    <property type="entry name" value="SusD-like_2"/>
</dbReference>
<protein>
    <submittedName>
        <fullName evidence="2">Susd and RagB outer membrane lipoprotein</fullName>
    </submittedName>
</protein>
<dbReference type="Gene3D" id="1.25.40.390">
    <property type="match status" value="1"/>
</dbReference>
<dbReference type="Proteomes" id="UP000185003">
    <property type="component" value="Unassembled WGS sequence"/>
</dbReference>
<reference evidence="3" key="1">
    <citation type="submission" date="2016-11" db="EMBL/GenBank/DDBJ databases">
        <authorList>
            <person name="Varghese N."/>
            <person name="Submissions S."/>
        </authorList>
    </citation>
    <scope>NUCLEOTIDE SEQUENCE [LARGE SCALE GENOMIC DNA]</scope>
    <source>
        <strain evidence="3">DSM 24787</strain>
    </source>
</reference>
<dbReference type="AlphaFoldDB" id="A0A1N6K941"/>
<feature type="chain" id="PRO_5012794441" evidence="1">
    <location>
        <begin position="22"/>
        <end position="492"/>
    </location>
</feature>
<keyword evidence="3" id="KW-1185">Reference proteome</keyword>
<dbReference type="RefSeq" id="WP_074242548.1">
    <property type="nucleotide sequence ID" value="NZ_FSRA01000002.1"/>
</dbReference>
<dbReference type="InterPro" id="IPR011990">
    <property type="entry name" value="TPR-like_helical_dom_sf"/>
</dbReference>
<keyword evidence="1" id="KW-0732">Signal</keyword>
<dbReference type="EMBL" id="FSRA01000002">
    <property type="protein sequence ID" value="SIO52836.1"/>
    <property type="molecule type" value="Genomic_DNA"/>
</dbReference>